<dbReference type="EMBL" id="CAJMWX010000863">
    <property type="protein sequence ID" value="CAE6436456.1"/>
    <property type="molecule type" value="Genomic_DNA"/>
</dbReference>
<name>A0A8H2Y292_9AGAM</name>
<sequence>MVSAPHLAQLVGAARDILHLILDVGTGRRARSLFVSYLRNIISLLESSLPSLSEDDAEIVRNLQSRLRDTLDKMTSHNRPLLYHLRYVLKSDEDLIAETRREIEDTLRLIEASDNIHRDYCSNNSQLTDLVALQVRTMVSINRDLGRLMATISADDPYGAAPATLGVSRSHTIARSNRVCSCGSKTWIPNATDHGYPLGAGCASRDNGGLGITLLATYRKVERHRLLVQQDPIHIYCLANSLNEMAKLLQSVGRPDEALAYSQEAVDLYGSLIHDGAPTLGPWTEPEDFRALEY</sequence>
<dbReference type="Proteomes" id="UP000663888">
    <property type="component" value="Unassembled WGS sequence"/>
</dbReference>
<evidence type="ECO:0000313" key="2">
    <source>
        <dbReference type="Proteomes" id="UP000663888"/>
    </source>
</evidence>
<dbReference type="InterPro" id="IPR011990">
    <property type="entry name" value="TPR-like_helical_dom_sf"/>
</dbReference>
<reference evidence="1" key="1">
    <citation type="submission" date="2021-01" db="EMBL/GenBank/DDBJ databases">
        <authorList>
            <person name="Kaushik A."/>
        </authorList>
    </citation>
    <scope>NUCLEOTIDE SEQUENCE</scope>
    <source>
        <strain evidence="1">AG4-R118</strain>
    </source>
</reference>
<accession>A0A8H2Y292</accession>
<evidence type="ECO:0000313" key="1">
    <source>
        <dbReference type="EMBL" id="CAE6436456.1"/>
    </source>
</evidence>
<comment type="caution">
    <text evidence="1">The sequence shown here is derived from an EMBL/GenBank/DDBJ whole genome shotgun (WGS) entry which is preliminary data.</text>
</comment>
<protein>
    <submittedName>
        <fullName evidence="1">Uncharacterized protein</fullName>
    </submittedName>
</protein>
<dbReference type="AlphaFoldDB" id="A0A8H2Y292"/>
<dbReference type="Gene3D" id="1.25.40.10">
    <property type="entry name" value="Tetratricopeptide repeat domain"/>
    <property type="match status" value="1"/>
</dbReference>
<organism evidence="1 2">
    <name type="scientific">Rhizoctonia solani</name>
    <dbReference type="NCBI Taxonomy" id="456999"/>
    <lineage>
        <taxon>Eukaryota</taxon>
        <taxon>Fungi</taxon>
        <taxon>Dikarya</taxon>
        <taxon>Basidiomycota</taxon>
        <taxon>Agaricomycotina</taxon>
        <taxon>Agaricomycetes</taxon>
        <taxon>Cantharellales</taxon>
        <taxon>Ceratobasidiaceae</taxon>
        <taxon>Rhizoctonia</taxon>
    </lineage>
</organism>
<gene>
    <name evidence="1" type="ORF">RDB_LOCUS43165</name>
</gene>
<proteinExistence type="predicted"/>